<feature type="transmembrane region" description="Helical" evidence="2">
    <location>
        <begin position="27"/>
        <end position="49"/>
    </location>
</feature>
<dbReference type="EMBL" id="BOOJ01000106">
    <property type="protein sequence ID" value="GIH97855.1"/>
    <property type="molecule type" value="Genomic_DNA"/>
</dbReference>
<keyword evidence="2" id="KW-1133">Transmembrane helix</keyword>
<name>A0A8J3SSF1_9ACTN</name>
<accession>A0A8J3SSF1</accession>
<keyword evidence="4" id="KW-1185">Reference proteome</keyword>
<reference evidence="3 4" key="1">
    <citation type="submission" date="2021-01" db="EMBL/GenBank/DDBJ databases">
        <title>Whole genome shotgun sequence of Planobispora siamensis NBRC 107568.</title>
        <authorList>
            <person name="Komaki H."/>
            <person name="Tamura T."/>
        </authorList>
    </citation>
    <scope>NUCLEOTIDE SEQUENCE [LARGE SCALE GENOMIC DNA]</scope>
    <source>
        <strain evidence="3 4">NBRC 107568</strain>
    </source>
</reference>
<evidence type="ECO:0000313" key="3">
    <source>
        <dbReference type="EMBL" id="GIH97855.1"/>
    </source>
</evidence>
<evidence type="ECO:0000256" key="1">
    <source>
        <dbReference type="SAM" id="MobiDB-lite"/>
    </source>
</evidence>
<gene>
    <name evidence="3" type="ORF">Psi01_84850</name>
</gene>
<keyword evidence="2" id="KW-0812">Transmembrane</keyword>
<proteinExistence type="predicted"/>
<keyword evidence="2" id="KW-0472">Membrane</keyword>
<feature type="region of interest" description="Disordered" evidence="1">
    <location>
        <begin position="79"/>
        <end position="106"/>
    </location>
</feature>
<evidence type="ECO:0000256" key="2">
    <source>
        <dbReference type="SAM" id="Phobius"/>
    </source>
</evidence>
<dbReference type="AlphaFoldDB" id="A0A8J3SSF1"/>
<comment type="caution">
    <text evidence="3">The sequence shown here is derived from an EMBL/GenBank/DDBJ whole genome shotgun (WGS) entry which is preliminary data.</text>
</comment>
<dbReference type="Proteomes" id="UP000619788">
    <property type="component" value="Unassembled WGS sequence"/>
</dbReference>
<evidence type="ECO:0000313" key="4">
    <source>
        <dbReference type="Proteomes" id="UP000619788"/>
    </source>
</evidence>
<protein>
    <submittedName>
        <fullName evidence="3">Uncharacterized protein</fullName>
    </submittedName>
</protein>
<organism evidence="3 4">
    <name type="scientific">Planobispora siamensis</name>
    <dbReference type="NCBI Taxonomy" id="936338"/>
    <lineage>
        <taxon>Bacteria</taxon>
        <taxon>Bacillati</taxon>
        <taxon>Actinomycetota</taxon>
        <taxon>Actinomycetes</taxon>
        <taxon>Streptosporangiales</taxon>
        <taxon>Streptosporangiaceae</taxon>
        <taxon>Planobispora</taxon>
    </lineage>
</organism>
<sequence length="136" mass="14342">MFADPGEVSRVTFPSVAGRFDRPGRDVLALAILGLVAVAGSALTTALAWGPVAGLVMAAVQAVALLRLTTLWRQSGRASGAGPAFPPMPIAHRSAGRPGAGRRARRLDRRCPHPRRIPLCGRAGRVRAGSSRCRMR</sequence>